<dbReference type="InterPro" id="IPR048267">
    <property type="entry name" value="Arginosuc_syn_N"/>
</dbReference>
<dbReference type="InterPro" id="IPR048268">
    <property type="entry name" value="Arginosuc_syn_C"/>
</dbReference>
<keyword evidence="5 8" id="KW-0028">Amino-acid biosynthesis</keyword>
<feature type="binding site" evidence="8">
    <location>
        <position position="279"/>
    </location>
    <ligand>
        <name>L-citrulline</name>
        <dbReference type="ChEBI" id="CHEBI:57743"/>
    </ligand>
</feature>
<dbReference type="SUPFAM" id="SSF69864">
    <property type="entry name" value="Argininosuccinate synthetase, C-terminal domain"/>
    <property type="match status" value="1"/>
</dbReference>
<feature type="binding site" evidence="8">
    <location>
        <position position="123"/>
    </location>
    <ligand>
        <name>L-aspartate</name>
        <dbReference type="ChEBI" id="CHEBI:29991"/>
    </ligand>
</feature>
<feature type="binding site" evidence="8">
    <location>
        <position position="127"/>
    </location>
    <ligand>
        <name>L-citrulline</name>
        <dbReference type="ChEBI" id="CHEBI:57743"/>
    </ligand>
</feature>
<dbReference type="Proteomes" id="UP001549076">
    <property type="component" value="Unassembled WGS sequence"/>
</dbReference>
<dbReference type="NCBIfam" id="TIGR00032">
    <property type="entry name" value="argG"/>
    <property type="match status" value="1"/>
</dbReference>
<feature type="binding site" evidence="8">
    <location>
        <position position="182"/>
    </location>
    <ligand>
        <name>L-citrulline</name>
        <dbReference type="ChEBI" id="CHEBI:57743"/>
    </ligand>
</feature>
<comment type="subcellular location">
    <subcellularLocation>
        <location evidence="8">Cytoplasm</location>
    </subcellularLocation>
</comment>
<feature type="binding site" evidence="8">
    <location>
        <position position="127"/>
    </location>
    <ligand>
        <name>L-aspartate</name>
        <dbReference type="ChEBI" id="CHEBI:29991"/>
    </ligand>
</feature>
<proteinExistence type="inferred from homology"/>
<name>A0ABV2N3X0_9HYPH</name>
<dbReference type="GO" id="GO:0004055">
    <property type="term" value="F:argininosuccinate synthase activity"/>
    <property type="evidence" value="ECO:0007669"/>
    <property type="project" value="UniProtKB-EC"/>
</dbReference>
<feature type="binding site" evidence="8">
    <location>
        <position position="96"/>
    </location>
    <ligand>
        <name>L-citrulline</name>
        <dbReference type="ChEBI" id="CHEBI:57743"/>
    </ligand>
</feature>
<evidence type="ECO:0000256" key="7">
    <source>
        <dbReference type="ARBA" id="ARBA00022840"/>
    </source>
</evidence>
<evidence type="ECO:0000256" key="6">
    <source>
        <dbReference type="ARBA" id="ARBA00022741"/>
    </source>
</evidence>
<dbReference type="RefSeq" id="WP_354197941.1">
    <property type="nucleotide sequence ID" value="NZ_JBEPML010000017.1"/>
</dbReference>
<dbReference type="InterPro" id="IPR001518">
    <property type="entry name" value="Arginosuc_synth"/>
</dbReference>
<evidence type="ECO:0000256" key="1">
    <source>
        <dbReference type="ARBA" id="ARBA00004967"/>
    </source>
</evidence>
<dbReference type="NCBIfam" id="NF001770">
    <property type="entry name" value="PRK00509.1"/>
    <property type="match status" value="1"/>
</dbReference>
<feature type="binding site" evidence="8">
    <location>
        <position position="191"/>
    </location>
    <ligand>
        <name>L-citrulline</name>
        <dbReference type="ChEBI" id="CHEBI:57743"/>
    </ligand>
</feature>
<dbReference type="Gene3D" id="3.90.1260.10">
    <property type="entry name" value="Argininosuccinate synthetase, chain A, domain 2"/>
    <property type="match status" value="1"/>
</dbReference>
<feature type="binding site" evidence="8">
    <location>
        <position position="267"/>
    </location>
    <ligand>
        <name>L-citrulline</name>
        <dbReference type="ChEBI" id="CHEBI:57743"/>
    </ligand>
</feature>
<feature type="binding site" evidence="8">
    <location>
        <begin position="13"/>
        <end position="21"/>
    </location>
    <ligand>
        <name>ATP</name>
        <dbReference type="ChEBI" id="CHEBI:30616"/>
    </ligand>
</feature>
<comment type="catalytic activity">
    <reaction evidence="8">
        <text>L-citrulline + L-aspartate + ATP = 2-(N(omega)-L-arginino)succinate + AMP + diphosphate + H(+)</text>
        <dbReference type="Rhea" id="RHEA:10932"/>
        <dbReference type="ChEBI" id="CHEBI:15378"/>
        <dbReference type="ChEBI" id="CHEBI:29991"/>
        <dbReference type="ChEBI" id="CHEBI:30616"/>
        <dbReference type="ChEBI" id="CHEBI:33019"/>
        <dbReference type="ChEBI" id="CHEBI:57472"/>
        <dbReference type="ChEBI" id="CHEBI:57743"/>
        <dbReference type="ChEBI" id="CHEBI:456215"/>
        <dbReference type="EC" id="6.3.4.5"/>
    </reaction>
</comment>
<evidence type="ECO:0000259" key="10">
    <source>
        <dbReference type="Pfam" id="PF20979"/>
    </source>
</evidence>
<dbReference type="PANTHER" id="PTHR11587:SF2">
    <property type="entry name" value="ARGININOSUCCINATE SYNTHASE"/>
    <property type="match status" value="1"/>
</dbReference>
<dbReference type="SUPFAM" id="SSF52402">
    <property type="entry name" value="Adenine nucleotide alpha hydrolases-like"/>
    <property type="match status" value="1"/>
</dbReference>
<comment type="caution">
    <text evidence="11">The sequence shown here is derived from an EMBL/GenBank/DDBJ whole genome shotgun (WGS) entry which is preliminary data.</text>
</comment>
<protein>
    <recommendedName>
        <fullName evidence="2 8">Argininosuccinate synthase</fullName>
        <ecNumber evidence="2 8">6.3.4.5</ecNumber>
    </recommendedName>
    <alternativeName>
        <fullName evidence="8">Citrulline--aspartate ligase</fullName>
    </alternativeName>
</protein>
<dbReference type="Gene3D" id="1.20.5.470">
    <property type="entry name" value="Single helix bin"/>
    <property type="match status" value="1"/>
</dbReference>
<keyword evidence="7 8" id="KW-0067">ATP-binding</keyword>
<keyword evidence="8" id="KW-0963">Cytoplasm</keyword>
<accession>A0ABV2N3X0</accession>
<evidence type="ECO:0000313" key="11">
    <source>
        <dbReference type="EMBL" id="MET3793770.1"/>
    </source>
</evidence>
<feature type="binding site" evidence="8">
    <location>
        <position position="40"/>
    </location>
    <ligand>
        <name>ATP</name>
        <dbReference type="ChEBI" id="CHEBI:30616"/>
    </ligand>
</feature>
<feature type="domain" description="Arginosuccinate synthase C-terminal" evidence="10">
    <location>
        <begin position="181"/>
        <end position="398"/>
    </location>
</feature>
<evidence type="ECO:0000259" key="9">
    <source>
        <dbReference type="Pfam" id="PF00764"/>
    </source>
</evidence>
<dbReference type="CDD" id="cd01999">
    <property type="entry name" value="ASS"/>
    <property type="match status" value="1"/>
</dbReference>
<evidence type="ECO:0000256" key="8">
    <source>
        <dbReference type="HAMAP-Rule" id="MF_00005"/>
    </source>
</evidence>
<dbReference type="InterPro" id="IPR023434">
    <property type="entry name" value="Arginosuc_synth_type_1_subfam"/>
</dbReference>
<evidence type="ECO:0000256" key="3">
    <source>
        <dbReference type="ARBA" id="ARBA00022571"/>
    </source>
</evidence>
<keyword evidence="4 8" id="KW-0436">Ligase</keyword>
<evidence type="ECO:0000256" key="5">
    <source>
        <dbReference type="ARBA" id="ARBA00022605"/>
    </source>
</evidence>
<dbReference type="InterPro" id="IPR024074">
    <property type="entry name" value="AS_cat/multimer_dom_body"/>
</dbReference>
<comment type="similarity">
    <text evidence="8">Belongs to the argininosuccinate synthase family. Type 1 subfamily.</text>
</comment>
<feature type="binding site" evidence="8">
    <location>
        <position position="131"/>
    </location>
    <ligand>
        <name>L-citrulline</name>
        <dbReference type="ChEBI" id="CHEBI:57743"/>
    </ligand>
</feature>
<comment type="subunit">
    <text evidence="8">Homotetramer.</text>
</comment>
<keyword evidence="12" id="KW-1185">Reference proteome</keyword>
<evidence type="ECO:0000313" key="12">
    <source>
        <dbReference type="Proteomes" id="UP001549076"/>
    </source>
</evidence>
<feature type="binding site" evidence="8">
    <location>
        <position position="128"/>
    </location>
    <ligand>
        <name>L-aspartate</name>
        <dbReference type="ChEBI" id="CHEBI:29991"/>
    </ligand>
</feature>
<dbReference type="InterPro" id="IPR018223">
    <property type="entry name" value="Arginosuc_synth_CS"/>
</dbReference>
<keyword evidence="3 8" id="KW-0055">Arginine biosynthesis</keyword>
<comment type="pathway">
    <text evidence="1 8">Amino-acid biosynthesis; L-arginine biosynthesis; L-arginine from L-ornithine and carbamoyl phosphate: step 2/3.</text>
</comment>
<reference evidence="11 12" key="1">
    <citation type="submission" date="2024-06" db="EMBL/GenBank/DDBJ databases">
        <title>Genomic Encyclopedia of Type Strains, Phase IV (KMG-IV): sequencing the most valuable type-strain genomes for metagenomic binning, comparative biology and taxonomic classification.</title>
        <authorList>
            <person name="Goeker M."/>
        </authorList>
    </citation>
    <scope>NUCLEOTIDE SEQUENCE [LARGE SCALE GENOMIC DNA]</scope>
    <source>
        <strain evidence="11 12">DSM 27865</strain>
    </source>
</reference>
<gene>
    <name evidence="8" type="primary">argG</name>
    <name evidence="11" type="ORF">ABID37_004008</name>
</gene>
<keyword evidence="6 8" id="KW-0547">Nucleotide-binding</keyword>
<feature type="binding site" evidence="8">
    <location>
        <position position="91"/>
    </location>
    <ligand>
        <name>L-citrulline</name>
        <dbReference type="ChEBI" id="CHEBI:57743"/>
    </ligand>
</feature>
<dbReference type="HAMAP" id="MF_00005">
    <property type="entry name" value="Arg_succ_synth_type1"/>
    <property type="match status" value="1"/>
</dbReference>
<sequence>MSKLKDVKKVVLAYSGGLDTSIILKWLQTELGAEVVTFTADLGQGGELEPARQKAEMLGIKDIRIMDLREEFVKDFVFPMFRANALYEGTYLLGTSIARPLISKHLVAIAEETGADAIAHGATGKGNDQVRFELSAYALNPDIKVIAPWRDWSFKSRTDLIEFAEKHQIPVPKDKQGEAPFSVDANLLHSSSEGKVLEDPWSEPPEYVHQRSVSPFDAPDAATEIEIEFLKGDAVALNGKKLSPASLLAALNDLGRDNGIGRIDLVENRFVGMKSRGVYETPGGTILLAAHRAIESITLDRGAGHLKDELMPRYAELIYNGFWYSPEREMLQALIDKSQEEVEGTVRLKLYKGNVIVTGRKSAKSLYRDDLVTFEDDRGAYDQKDAEGFIRLNALRLRTLAARSRNTR</sequence>
<organism evidence="11 12">
    <name type="scientific">Aquamicrobium terrae</name>
    <dbReference type="NCBI Taxonomy" id="1324945"/>
    <lineage>
        <taxon>Bacteria</taxon>
        <taxon>Pseudomonadati</taxon>
        <taxon>Pseudomonadota</taxon>
        <taxon>Alphaproteobacteria</taxon>
        <taxon>Hyphomicrobiales</taxon>
        <taxon>Phyllobacteriaceae</taxon>
        <taxon>Aquamicrobium</taxon>
    </lineage>
</organism>
<dbReference type="EC" id="6.3.4.5" evidence="2 8"/>
<dbReference type="Pfam" id="PF00764">
    <property type="entry name" value="Arginosuc_synth"/>
    <property type="match status" value="1"/>
</dbReference>
<dbReference type="PANTHER" id="PTHR11587">
    <property type="entry name" value="ARGININOSUCCINATE SYNTHASE"/>
    <property type="match status" value="1"/>
</dbReference>
<evidence type="ECO:0000256" key="2">
    <source>
        <dbReference type="ARBA" id="ARBA00012286"/>
    </source>
</evidence>
<feature type="domain" description="Arginosuccinate synthase-like N-terminal" evidence="9">
    <location>
        <begin position="9"/>
        <end position="170"/>
    </location>
</feature>
<dbReference type="Pfam" id="PF20979">
    <property type="entry name" value="Arginosuc_syn_C"/>
    <property type="match status" value="1"/>
</dbReference>
<dbReference type="PROSITE" id="PS00564">
    <property type="entry name" value="ARGININOSUCCIN_SYN_1"/>
    <property type="match status" value="1"/>
</dbReference>
<feature type="binding site" evidence="8">
    <location>
        <position position="121"/>
    </location>
    <ligand>
        <name>ATP</name>
        <dbReference type="ChEBI" id="CHEBI:30616"/>
    </ligand>
</feature>
<dbReference type="EMBL" id="JBEPML010000017">
    <property type="protein sequence ID" value="MET3793770.1"/>
    <property type="molecule type" value="Genomic_DNA"/>
</dbReference>
<evidence type="ECO:0000256" key="4">
    <source>
        <dbReference type="ARBA" id="ARBA00022598"/>
    </source>
</evidence>
<dbReference type="InterPro" id="IPR014729">
    <property type="entry name" value="Rossmann-like_a/b/a_fold"/>
</dbReference>
<dbReference type="PROSITE" id="PS00565">
    <property type="entry name" value="ARGININOSUCCIN_SYN_2"/>
    <property type="match status" value="1"/>
</dbReference>
<dbReference type="Gene3D" id="3.40.50.620">
    <property type="entry name" value="HUPs"/>
    <property type="match status" value="1"/>
</dbReference>